<dbReference type="SUPFAM" id="SSF111126">
    <property type="entry name" value="Ligand-binding domain in the NO signalling and Golgi transport"/>
    <property type="match status" value="1"/>
</dbReference>
<dbReference type="EMBL" id="PGCK01000012">
    <property type="protein sequence ID" value="MCD1295942.1"/>
    <property type="molecule type" value="Genomic_DNA"/>
</dbReference>
<accession>A0AAP2RF27</accession>
<name>A0AAP2RF27_9EURY</name>
<organism evidence="1 2">
    <name type="scientific">Methanooceanicella nereidis</name>
    <dbReference type="NCBI Taxonomy" id="2052831"/>
    <lineage>
        <taxon>Archaea</taxon>
        <taxon>Methanobacteriati</taxon>
        <taxon>Methanobacteriota</taxon>
        <taxon>Stenosarchaea group</taxon>
        <taxon>Methanomicrobia</taxon>
        <taxon>Methanocellales</taxon>
        <taxon>Methanocellaceae</taxon>
        <taxon>Methanooceanicella</taxon>
    </lineage>
</organism>
<keyword evidence="2" id="KW-1185">Reference proteome</keyword>
<dbReference type="AlphaFoldDB" id="A0AAP2RF27"/>
<sequence length="175" mass="19821">MSQASVVKPEELPLHCEGNIMDYEEALHGIMVLNATIIRSLEEIARGGANAVVYRAGMKMGHETAKYFPKTDNVEKALKELSDILGRQYNFELWKPKDKDSYIITENGETFIYLVFRDCLVRQTLRREGMPQKGPLCQSLYGYMVGAVEEITGKRGKLEIVHVGPNTCLKKLILR</sequence>
<evidence type="ECO:0000313" key="1">
    <source>
        <dbReference type="EMBL" id="MCD1295942.1"/>
    </source>
</evidence>
<dbReference type="RefSeq" id="WP_230742803.1">
    <property type="nucleotide sequence ID" value="NZ_PGCK01000012.1"/>
</dbReference>
<protein>
    <submittedName>
        <fullName evidence="1">Hydrocarbon binding protein (Contains V4R domain)</fullName>
    </submittedName>
</protein>
<gene>
    <name evidence="1" type="ORF">CUJ83_13145</name>
</gene>
<dbReference type="InterPro" id="IPR024096">
    <property type="entry name" value="NO_sig/Golgi_transp_ligand-bd"/>
</dbReference>
<reference evidence="1 2" key="1">
    <citation type="submission" date="2017-11" db="EMBL/GenBank/DDBJ databases">
        <title>Isolation and Characterization of Family Methanocellaceae Species from Potential Methane Hydrate Area Offshore Southwestern Taiwan.</title>
        <authorList>
            <person name="Zhang W.-L."/>
            <person name="Chen W.-C."/>
            <person name="Lai M.-C."/>
            <person name="Chen S.-C."/>
        </authorList>
    </citation>
    <scope>NUCLEOTIDE SEQUENCE [LARGE SCALE GENOMIC DNA]</scope>
    <source>
        <strain evidence="1 2">CWC-04</strain>
    </source>
</reference>
<dbReference type="Proteomes" id="UP001320159">
    <property type="component" value="Unassembled WGS sequence"/>
</dbReference>
<dbReference type="Gene3D" id="3.30.1380.20">
    <property type="entry name" value="Trafficking protein particle complex subunit 3"/>
    <property type="match status" value="1"/>
</dbReference>
<comment type="caution">
    <text evidence="1">The sequence shown here is derived from an EMBL/GenBank/DDBJ whole genome shotgun (WGS) entry which is preliminary data.</text>
</comment>
<evidence type="ECO:0000313" key="2">
    <source>
        <dbReference type="Proteomes" id="UP001320159"/>
    </source>
</evidence>
<proteinExistence type="predicted"/>